<dbReference type="Proteomes" id="UP000710815">
    <property type="component" value="Unassembled WGS sequence"/>
</dbReference>
<sequence length="73" mass="8554">MTNTTDTSLDPLRLLSPAQVSQLTGIPIETLSRWRKRNANLPYLHMGRNVRYRAIDIQHWIEQHMITPTRTLD</sequence>
<gene>
    <name evidence="2" type="ORF">JS533_004880</name>
</gene>
<dbReference type="Pfam" id="PF12728">
    <property type="entry name" value="HTH_17"/>
    <property type="match status" value="1"/>
</dbReference>
<evidence type="ECO:0000259" key="1">
    <source>
        <dbReference type="Pfam" id="PF12728"/>
    </source>
</evidence>
<accession>A0ABS9VU55</accession>
<proteinExistence type="predicted"/>
<evidence type="ECO:0000313" key="2">
    <source>
        <dbReference type="EMBL" id="MCH9275608.1"/>
    </source>
</evidence>
<protein>
    <submittedName>
        <fullName evidence="2">Helix-turn-helix domain-containing protein</fullName>
    </submittedName>
</protein>
<evidence type="ECO:0000313" key="3">
    <source>
        <dbReference type="Proteomes" id="UP000710815"/>
    </source>
</evidence>
<dbReference type="EMBL" id="JAFEJT020000014">
    <property type="protein sequence ID" value="MCH9275608.1"/>
    <property type="molecule type" value="Genomic_DNA"/>
</dbReference>
<comment type="caution">
    <text evidence="2">The sequence shown here is derived from an EMBL/GenBank/DDBJ whole genome shotgun (WGS) entry which is preliminary data.</text>
</comment>
<dbReference type="RefSeq" id="WP_241513370.1">
    <property type="nucleotide sequence ID" value="NZ_JAFEJT020000014.1"/>
</dbReference>
<organism evidence="2 3">
    <name type="scientific">Bifidobacterium amazonense</name>
    <dbReference type="NCBI Taxonomy" id="2809027"/>
    <lineage>
        <taxon>Bacteria</taxon>
        <taxon>Bacillati</taxon>
        <taxon>Actinomycetota</taxon>
        <taxon>Actinomycetes</taxon>
        <taxon>Bifidobacteriales</taxon>
        <taxon>Bifidobacteriaceae</taxon>
        <taxon>Bifidobacterium</taxon>
    </lineage>
</organism>
<name>A0ABS9VU55_9BIFI</name>
<dbReference type="InterPro" id="IPR009061">
    <property type="entry name" value="DNA-bd_dom_put_sf"/>
</dbReference>
<keyword evidence="3" id="KW-1185">Reference proteome</keyword>
<reference evidence="2 3" key="2">
    <citation type="journal article" date="2021" name="Syst. Appl. Microbiol.">
        <title>Phylogenetic classification of ten novel species belonging to the genus Bifidobacterium comprising B. phasiani sp. nov., B. pongonis sp. nov., B. saguinibicoloris sp. nov., B. colobi sp. nov., B. simiiventris sp. nov., B. santillanense sp. nov., B. miconis sp. nov., B. amazonense sp. nov., B. pluvialisilvae sp. nov., and B. miconisargentati sp. nov.</title>
        <authorList>
            <person name="Lugli G.A."/>
            <person name="Calvete-Torre I."/>
            <person name="Alessandri G."/>
            <person name="Milani C."/>
            <person name="Turroni F."/>
            <person name="Laiolo P."/>
            <person name="Ossiprandi M.C."/>
            <person name="Margolles A."/>
            <person name="Ruiz L."/>
            <person name="Ventura M."/>
        </authorList>
    </citation>
    <scope>NUCLEOTIDE SEQUENCE [LARGE SCALE GENOMIC DNA]</scope>
    <source>
        <strain evidence="2 3">MA1</strain>
    </source>
</reference>
<reference evidence="2 3" key="1">
    <citation type="journal article" date="2021" name="Environ. Microbiol.">
        <title>Genetic insights into the dark matter of the mammalian gut microbiota through targeted genome reconstruction.</title>
        <authorList>
            <person name="Lugli G.A."/>
            <person name="Alessandri G."/>
            <person name="Milani C."/>
            <person name="Viappiani A."/>
            <person name="Fontana F."/>
            <person name="Tarracchini C."/>
            <person name="Mancabelli L."/>
            <person name="Argentini C."/>
            <person name="Ruiz L."/>
            <person name="Margolles A."/>
            <person name="van Sinderen D."/>
            <person name="Turroni F."/>
            <person name="Ventura M."/>
        </authorList>
    </citation>
    <scope>NUCLEOTIDE SEQUENCE [LARGE SCALE GENOMIC DNA]</scope>
    <source>
        <strain evidence="2 3">MA1</strain>
    </source>
</reference>
<feature type="domain" description="Helix-turn-helix" evidence="1">
    <location>
        <begin position="14"/>
        <end position="64"/>
    </location>
</feature>
<dbReference type="InterPro" id="IPR041657">
    <property type="entry name" value="HTH_17"/>
</dbReference>
<dbReference type="SUPFAM" id="SSF46955">
    <property type="entry name" value="Putative DNA-binding domain"/>
    <property type="match status" value="1"/>
</dbReference>